<evidence type="ECO:0000256" key="3">
    <source>
        <dbReference type="RuleBase" id="RU364104"/>
    </source>
</evidence>
<dbReference type="EMBL" id="NBII01000001">
    <property type="protein sequence ID" value="PAV23726.1"/>
    <property type="molecule type" value="Genomic_DNA"/>
</dbReference>
<comment type="similarity">
    <text evidence="1 3">Belongs to the CMC family.</text>
</comment>
<keyword evidence="5" id="KW-1185">Reference proteome</keyword>
<evidence type="ECO:0000313" key="5">
    <source>
        <dbReference type="Proteomes" id="UP000217199"/>
    </source>
</evidence>
<keyword evidence="3" id="KW-0999">Mitochondrion inner membrane</keyword>
<keyword evidence="3" id="KW-0143">Chaperone</keyword>
<reference evidence="4 5" key="1">
    <citation type="journal article" date="2017" name="Mol. Ecol.">
        <title>Comparative and population genomic landscape of Phellinus noxius: A hypervariable fungus causing root rot in trees.</title>
        <authorList>
            <person name="Chung C.L."/>
            <person name="Lee T.J."/>
            <person name="Akiba M."/>
            <person name="Lee H.H."/>
            <person name="Kuo T.H."/>
            <person name="Liu D."/>
            <person name="Ke H.M."/>
            <person name="Yokoi T."/>
            <person name="Roa M.B."/>
            <person name="Lu M.J."/>
            <person name="Chang Y.Y."/>
            <person name="Ann P.J."/>
            <person name="Tsai J.N."/>
            <person name="Chen C.Y."/>
            <person name="Tzean S.S."/>
            <person name="Ota Y."/>
            <person name="Hattori T."/>
            <person name="Sahashi N."/>
            <person name="Liou R.F."/>
            <person name="Kikuchi T."/>
            <person name="Tsai I.J."/>
        </authorList>
    </citation>
    <scope>NUCLEOTIDE SEQUENCE [LARGE SCALE GENOMIC DNA]</scope>
    <source>
        <strain evidence="4 5">FFPRI411160</strain>
    </source>
</reference>
<evidence type="ECO:0000313" key="4">
    <source>
        <dbReference type="EMBL" id="PAV23726.1"/>
    </source>
</evidence>
<protein>
    <recommendedName>
        <fullName evidence="3">COX assembly mitochondrial protein</fullName>
    </recommendedName>
</protein>
<organism evidence="4 5">
    <name type="scientific">Pyrrhoderma noxium</name>
    <dbReference type="NCBI Taxonomy" id="2282107"/>
    <lineage>
        <taxon>Eukaryota</taxon>
        <taxon>Fungi</taxon>
        <taxon>Dikarya</taxon>
        <taxon>Basidiomycota</taxon>
        <taxon>Agaricomycotina</taxon>
        <taxon>Agaricomycetes</taxon>
        <taxon>Hymenochaetales</taxon>
        <taxon>Hymenochaetaceae</taxon>
        <taxon>Pyrrhoderma</taxon>
    </lineage>
</organism>
<sequence>MHQQLTDKNIVCKELIKALEECHTSVWARYFGGCNQIKHDLNMCLRKERIERTKRNGEDAKYQYNHTIEIM</sequence>
<dbReference type="Proteomes" id="UP000217199">
    <property type="component" value="Unassembled WGS sequence"/>
</dbReference>
<dbReference type="InterPro" id="IPR013892">
    <property type="entry name" value="Cyt_c_biogenesis_Cmc1-like"/>
</dbReference>
<proteinExistence type="inferred from homology"/>
<dbReference type="GO" id="GO:0005743">
    <property type="term" value="C:mitochondrial inner membrane"/>
    <property type="evidence" value="ECO:0007669"/>
    <property type="project" value="UniProtKB-SubCell"/>
</dbReference>
<evidence type="ECO:0000256" key="2">
    <source>
        <dbReference type="ARBA" id="ARBA00023157"/>
    </source>
</evidence>
<gene>
    <name evidence="4" type="ORF">PNOK_0079400</name>
</gene>
<keyword evidence="3" id="KW-0472">Membrane</keyword>
<dbReference type="AlphaFoldDB" id="A0A286UVU9"/>
<accession>A0A286UVU9</accession>
<name>A0A286UVU9_9AGAM</name>
<dbReference type="OrthoDB" id="532630at2759"/>
<comment type="subcellular location">
    <subcellularLocation>
        <location evidence="3">Mitochondrion inner membrane</location>
    </subcellularLocation>
</comment>
<keyword evidence="2" id="KW-1015">Disulfide bond</keyword>
<comment type="caution">
    <text evidence="4">The sequence shown here is derived from an EMBL/GenBank/DDBJ whole genome shotgun (WGS) entry which is preliminary data.</text>
</comment>
<dbReference type="STRING" id="2282107.A0A286UVU9"/>
<comment type="function">
    <text evidence="3">Required for mitochondrial cytochrome c oxidase (COX) assembly and respiration.</text>
</comment>
<keyword evidence="3" id="KW-0496">Mitochondrion</keyword>
<dbReference type="InParanoid" id="A0A286UVU9"/>
<evidence type="ECO:0000256" key="1">
    <source>
        <dbReference type="ARBA" id="ARBA00007347"/>
    </source>
</evidence>
<dbReference type="FunCoup" id="A0A286UVU9">
    <property type="interactions" value="139"/>
</dbReference>
<dbReference type="Pfam" id="PF08583">
    <property type="entry name" value="Cmc1"/>
    <property type="match status" value="1"/>
</dbReference>